<evidence type="ECO:0000256" key="5">
    <source>
        <dbReference type="RuleBase" id="RU004020"/>
    </source>
</evidence>
<evidence type="ECO:0000313" key="7">
    <source>
        <dbReference type="EMBL" id="KXN65132.1"/>
    </source>
</evidence>
<comment type="similarity">
    <text evidence="2 5">Belongs to the HSF family.</text>
</comment>
<dbReference type="GO" id="GO:0043565">
    <property type="term" value="F:sequence-specific DNA binding"/>
    <property type="evidence" value="ECO:0007669"/>
    <property type="project" value="InterPro"/>
</dbReference>
<dbReference type="AlphaFoldDB" id="A0A137NQY9"/>
<dbReference type="InterPro" id="IPR000232">
    <property type="entry name" value="HSF_DNA-bd"/>
</dbReference>
<dbReference type="EMBL" id="KQ964972">
    <property type="protein sequence ID" value="KXN65132.1"/>
    <property type="molecule type" value="Genomic_DNA"/>
</dbReference>
<feature type="domain" description="HSF-type DNA-binding" evidence="6">
    <location>
        <begin position="16"/>
        <end position="116"/>
    </location>
</feature>
<evidence type="ECO:0000259" key="6">
    <source>
        <dbReference type="SMART" id="SM00415"/>
    </source>
</evidence>
<sequence>MNTFQSITIIAPEYIPKKSFPIKLFETLNSCPYVQWSEDGSNFTIFDVDRFESEVLVPNFNNSCMLSFSRQLHIYGFQRLLDGRRTRYQFPTNYAKFYHPFFKRNRPELVINIKRKPRPRNTPKNIFIDQTSQFTGSQKWA</sequence>
<evidence type="ECO:0000313" key="8">
    <source>
        <dbReference type="Proteomes" id="UP000070444"/>
    </source>
</evidence>
<organism evidence="7 8">
    <name type="scientific">Conidiobolus coronatus (strain ATCC 28846 / CBS 209.66 / NRRL 28638)</name>
    <name type="common">Delacroixia coronata</name>
    <dbReference type="NCBI Taxonomy" id="796925"/>
    <lineage>
        <taxon>Eukaryota</taxon>
        <taxon>Fungi</taxon>
        <taxon>Fungi incertae sedis</taxon>
        <taxon>Zoopagomycota</taxon>
        <taxon>Entomophthoromycotina</taxon>
        <taxon>Entomophthoromycetes</taxon>
        <taxon>Entomophthorales</taxon>
        <taxon>Ancylistaceae</taxon>
        <taxon>Conidiobolus</taxon>
    </lineage>
</organism>
<keyword evidence="8" id="KW-1185">Reference proteome</keyword>
<accession>A0A137NQY9</accession>
<keyword evidence="4" id="KW-0539">Nucleus</keyword>
<dbReference type="PANTHER" id="PTHR10015:SF427">
    <property type="entry name" value="HEAT SHOCK FACTOR PROTEIN"/>
    <property type="match status" value="1"/>
</dbReference>
<evidence type="ECO:0000256" key="3">
    <source>
        <dbReference type="ARBA" id="ARBA00023125"/>
    </source>
</evidence>
<dbReference type="PANTHER" id="PTHR10015">
    <property type="entry name" value="HEAT SHOCK TRANSCRIPTION FACTOR"/>
    <property type="match status" value="1"/>
</dbReference>
<name>A0A137NQY9_CONC2</name>
<dbReference type="OrthoDB" id="60033at2759"/>
<dbReference type="GO" id="GO:0005634">
    <property type="term" value="C:nucleus"/>
    <property type="evidence" value="ECO:0007669"/>
    <property type="project" value="UniProtKB-SubCell"/>
</dbReference>
<dbReference type="SMART" id="SM00415">
    <property type="entry name" value="HSF"/>
    <property type="match status" value="1"/>
</dbReference>
<protein>
    <submittedName>
        <fullName evidence="7">Winged helix DNA-binding domain-containing protein</fullName>
    </submittedName>
</protein>
<dbReference type="GO" id="GO:0003700">
    <property type="term" value="F:DNA-binding transcription factor activity"/>
    <property type="evidence" value="ECO:0007669"/>
    <property type="project" value="InterPro"/>
</dbReference>
<reference evidence="7 8" key="1">
    <citation type="journal article" date="2015" name="Genome Biol. Evol.">
        <title>Phylogenomic analyses indicate that early fungi evolved digesting cell walls of algal ancestors of land plants.</title>
        <authorList>
            <person name="Chang Y."/>
            <person name="Wang S."/>
            <person name="Sekimoto S."/>
            <person name="Aerts A.L."/>
            <person name="Choi C."/>
            <person name="Clum A."/>
            <person name="LaButti K.M."/>
            <person name="Lindquist E.A."/>
            <person name="Yee Ngan C."/>
            <person name="Ohm R.A."/>
            <person name="Salamov A.A."/>
            <person name="Grigoriev I.V."/>
            <person name="Spatafora J.W."/>
            <person name="Berbee M.L."/>
        </authorList>
    </citation>
    <scope>NUCLEOTIDE SEQUENCE [LARGE SCALE GENOMIC DNA]</scope>
    <source>
        <strain evidence="7 8">NRRL 28638</strain>
    </source>
</reference>
<evidence type="ECO:0000256" key="1">
    <source>
        <dbReference type="ARBA" id="ARBA00004123"/>
    </source>
</evidence>
<dbReference type="Gene3D" id="1.10.10.10">
    <property type="entry name" value="Winged helix-like DNA-binding domain superfamily/Winged helix DNA-binding domain"/>
    <property type="match status" value="1"/>
</dbReference>
<dbReference type="InterPro" id="IPR036388">
    <property type="entry name" value="WH-like_DNA-bd_sf"/>
</dbReference>
<evidence type="ECO:0000256" key="4">
    <source>
        <dbReference type="ARBA" id="ARBA00023242"/>
    </source>
</evidence>
<comment type="subcellular location">
    <subcellularLocation>
        <location evidence="1">Nucleus</location>
    </subcellularLocation>
</comment>
<evidence type="ECO:0000256" key="2">
    <source>
        <dbReference type="ARBA" id="ARBA00006403"/>
    </source>
</evidence>
<keyword evidence="3 7" id="KW-0238">DNA-binding</keyword>
<dbReference type="InterPro" id="IPR036390">
    <property type="entry name" value="WH_DNA-bd_sf"/>
</dbReference>
<dbReference type="Proteomes" id="UP000070444">
    <property type="component" value="Unassembled WGS sequence"/>
</dbReference>
<dbReference type="STRING" id="796925.A0A137NQY9"/>
<proteinExistence type="inferred from homology"/>
<dbReference type="SUPFAM" id="SSF46785">
    <property type="entry name" value="Winged helix' DNA-binding domain"/>
    <property type="match status" value="1"/>
</dbReference>
<dbReference type="Pfam" id="PF00447">
    <property type="entry name" value="HSF_DNA-bind"/>
    <property type="match status" value="1"/>
</dbReference>
<gene>
    <name evidence="7" type="ORF">CONCODRAFT_13387</name>
</gene>